<dbReference type="SFLD" id="SFLDS00019">
    <property type="entry name" value="Glutathione_Transferase_(cytos"/>
    <property type="match status" value="1"/>
</dbReference>
<evidence type="ECO:0000256" key="4">
    <source>
        <dbReference type="RuleBase" id="RU369102"/>
    </source>
</evidence>
<dbReference type="GO" id="GO:0005829">
    <property type="term" value="C:cytosol"/>
    <property type="evidence" value="ECO:0007669"/>
    <property type="project" value="UniProtKB-SubCell"/>
</dbReference>
<comment type="catalytic activity">
    <reaction evidence="3 4">
        <text>RX + glutathione = an S-substituted glutathione + a halide anion + H(+)</text>
        <dbReference type="Rhea" id="RHEA:16437"/>
        <dbReference type="ChEBI" id="CHEBI:15378"/>
        <dbReference type="ChEBI" id="CHEBI:16042"/>
        <dbReference type="ChEBI" id="CHEBI:17792"/>
        <dbReference type="ChEBI" id="CHEBI:57925"/>
        <dbReference type="ChEBI" id="CHEBI:90779"/>
        <dbReference type="EC" id="2.5.1.18"/>
    </reaction>
</comment>
<dbReference type="CDD" id="cd03058">
    <property type="entry name" value="GST_N_Tau"/>
    <property type="match status" value="1"/>
</dbReference>
<comment type="caution">
    <text evidence="6">The sequence shown here is derived from an EMBL/GenBank/DDBJ whole genome shotgun (WGS) entry which is preliminary data.</text>
</comment>
<keyword evidence="7" id="KW-1185">Reference proteome</keyword>
<dbReference type="AlphaFoldDB" id="A0AAV3RMM6"/>
<protein>
    <recommendedName>
        <fullName evidence="4">Glutathione S-transferase</fullName>
        <ecNumber evidence="4">2.5.1.18</ecNumber>
    </recommendedName>
</protein>
<dbReference type="SUPFAM" id="SSF52833">
    <property type="entry name" value="Thioredoxin-like"/>
    <property type="match status" value="1"/>
</dbReference>
<comment type="similarity">
    <text evidence="2">Belongs to the GST superfamily. Tau family.</text>
</comment>
<accession>A0AAV3RMM6</accession>
<evidence type="ECO:0000259" key="5">
    <source>
        <dbReference type="PROSITE" id="PS50404"/>
    </source>
</evidence>
<proteinExistence type="inferred from homology"/>
<dbReference type="PANTHER" id="PTHR11260:SF615">
    <property type="entry name" value="GLUTATHIONE S-TRANSFERASE U17"/>
    <property type="match status" value="1"/>
</dbReference>
<keyword evidence="1 4" id="KW-0808">Transferase</keyword>
<dbReference type="Gene3D" id="3.40.30.10">
    <property type="entry name" value="Glutaredoxin"/>
    <property type="match status" value="1"/>
</dbReference>
<comment type="function">
    <text evidence="4">Is involved in the conjugation of reduced glutathione to a wide number of exogenous and endogenous hydrophobic electrophiles.</text>
</comment>
<dbReference type="Proteomes" id="UP001454036">
    <property type="component" value="Unassembled WGS sequence"/>
</dbReference>
<dbReference type="InterPro" id="IPR045073">
    <property type="entry name" value="Omega/Tau-like"/>
</dbReference>
<evidence type="ECO:0000313" key="7">
    <source>
        <dbReference type="Proteomes" id="UP001454036"/>
    </source>
</evidence>
<dbReference type="GO" id="GO:0006749">
    <property type="term" value="P:glutathione metabolic process"/>
    <property type="evidence" value="ECO:0007669"/>
    <property type="project" value="TreeGrafter"/>
</dbReference>
<dbReference type="GO" id="GO:0004364">
    <property type="term" value="F:glutathione transferase activity"/>
    <property type="evidence" value="ECO:0007669"/>
    <property type="project" value="UniProtKB-UniRule"/>
</dbReference>
<gene>
    <name evidence="6" type="ORF">LIER_29913</name>
</gene>
<name>A0AAV3RMM6_LITER</name>
<dbReference type="EC" id="2.5.1.18" evidence="4"/>
<comment type="subcellular location">
    <subcellularLocation>
        <location evidence="4">Cytoplasm</location>
        <location evidence="4">Cytosol</location>
    </subcellularLocation>
</comment>
<dbReference type="PROSITE" id="PS50404">
    <property type="entry name" value="GST_NTER"/>
    <property type="match status" value="1"/>
</dbReference>
<keyword evidence="4" id="KW-0963">Cytoplasm</keyword>
<evidence type="ECO:0000313" key="6">
    <source>
        <dbReference type="EMBL" id="GAA0178999.1"/>
    </source>
</evidence>
<dbReference type="InterPro" id="IPR036249">
    <property type="entry name" value="Thioredoxin-like_sf"/>
</dbReference>
<evidence type="ECO:0000256" key="1">
    <source>
        <dbReference type="ARBA" id="ARBA00022679"/>
    </source>
</evidence>
<sequence>MSAEDVKILGNYYSSFVLRAKIALNIKNVKYENIEENLMNKSERLLKANPIHQKVPVLIHGEKKHICESLIIVQYIDEVWSSTTAPSILPADPHDRAMARFWAAYLDDKVQFNSINLEYGDLAMNGS</sequence>
<dbReference type="FunFam" id="3.40.30.10:FF:000044">
    <property type="entry name" value="Glutathione S-transferase GSTU6"/>
    <property type="match status" value="1"/>
</dbReference>
<dbReference type="EMBL" id="BAABME010010466">
    <property type="protein sequence ID" value="GAA0178999.1"/>
    <property type="molecule type" value="Genomic_DNA"/>
</dbReference>
<feature type="domain" description="GST N-terminal" evidence="5">
    <location>
        <begin position="4"/>
        <end position="84"/>
    </location>
</feature>
<evidence type="ECO:0000256" key="3">
    <source>
        <dbReference type="ARBA" id="ARBA00047960"/>
    </source>
</evidence>
<evidence type="ECO:0000256" key="2">
    <source>
        <dbReference type="ARBA" id="ARBA00025743"/>
    </source>
</evidence>
<dbReference type="InterPro" id="IPR040079">
    <property type="entry name" value="Glutathione_S-Trfase"/>
</dbReference>
<dbReference type="InterPro" id="IPR004045">
    <property type="entry name" value="Glutathione_S-Trfase_N"/>
</dbReference>
<dbReference type="Gene3D" id="1.20.1050.10">
    <property type="match status" value="1"/>
</dbReference>
<dbReference type="PANTHER" id="PTHR11260">
    <property type="entry name" value="GLUTATHIONE S-TRANSFERASE, GST, SUPERFAMILY, GST DOMAIN CONTAINING"/>
    <property type="match status" value="1"/>
</dbReference>
<reference evidence="6 7" key="1">
    <citation type="submission" date="2024-01" db="EMBL/GenBank/DDBJ databases">
        <title>The complete chloroplast genome sequence of Lithospermum erythrorhizon: insights into the phylogenetic relationship among Boraginaceae species and the maternal lineages of purple gromwells.</title>
        <authorList>
            <person name="Okada T."/>
            <person name="Watanabe K."/>
        </authorList>
    </citation>
    <scope>NUCLEOTIDE SEQUENCE [LARGE SCALE GENOMIC DNA]</scope>
</reference>
<organism evidence="6 7">
    <name type="scientific">Lithospermum erythrorhizon</name>
    <name type="common">Purple gromwell</name>
    <name type="synonym">Lithospermum officinale var. erythrorhizon</name>
    <dbReference type="NCBI Taxonomy" id="34254"/>
    <lineage>
        <taxon>Eukaryota</taxon>
        <taxon>Viridiplantae</taxon>
        <taxon>Streptophyta</taxon>
        <taxon>Embryophyta</taxon>
        <taxon>Tracheophyta</taxon>
        <taxon>Spermatophyta</taxon>
        <taxon>Magnoliopsida</taxon>
        <taxon>eudicotyledons</taxon>
        <taxon>Gunneridae</taxon>
        <taxon>Pentapetalae</taxon>
        <taxon>asterids</taxon>
        <taxon>lamiids</taxon>
        <taxon>Boraginales</taxon>
        <taxon>Boraginaceae</taxon>
        <taxon>Boraginoideae</taxon>
        <taxon>Lithospermeae</taxon>
        <taxon>Lithospermum</taxon>
    </lineage>
</organism>
<dbReference type="Pfam" id="PF02798">
    <property type="entry name" value="GST_N"/>
    <property type="match status" value="1"/>
</dbReference>